<sequence>MTQAFQYDIEQSGADTLRLHLRGRWRIDAGLPDAAAAERALGQGGVRRVEVADAGMDTWDSALITFLLRLHAAGRERQVELDLSGLPEGARRLLSLSQAVPARTDSAQAKPREALLNRLGHAGVREARAVGETLNFIGEATLSFVRLLRARPAFRRGDFFLLIQQTGAEALPIVSIISLLVGLILAFVGAVQLRWFGAEIYVADLVGIAMTREMAPIMTGIVLAGRTGASFAANIGTMQGNEEIDALSTLGISPMDFLVLPRLLAMLLMMPLLVLYADFVGIFGGWLVGVGMLDLTSAAYVSQTLAKVTADHFLIGLTKSLFFGLIVATAGCMRGLQAGRSAAAVGNAATSAVVTGIVYIIVVDAIFAVICNIVGI</sequence>
<feature type="transmembrane region" description="Helical" evidence="2">
    <location>
        <begin position="283"/>
        <end position="301"/>
    </location>
</feature>
<feature type="transmembrane region" description="Helical" evidence="2">
    <location>
        <begin position="356"/>
        <end position="375"/>
    </location>
</feature>
<keyword evidence="2" id="KW-0472">Membrane</keyword>
<evidence type="ECO:0008006" key="5">
    <source>
        <dbReference type="Google" id="ProtNLM"/>
    </source>
</evidence>
<dbReference type="Gene3D" id="3.30.750.24">
    <property type="entry name" value="STAS domain"/>
    <property type="match status" value="1"/>
</dbReference>
<protein>
    <recommendedName>
        <fullName evidence="5">ABC transporter permease</fullName>
    </recommendedName>
</protein>
<evidence type="ECO:0000256" key="2">
    <source>
        <dbReference type="RuleBase" id="RU362044"/>
    </source>
</evidence>
<dbReference type="InterPro" id="IPR030802">
    <property type="entry name" value="Permease_MalE"/>
</dbReference>
<comment type="function">
    <text evidence="1">Could be part of an ABC transporter complex.</text>
</comment>
<keyword evidence="2" id="KW-1003">Cell membrane</keyword>
<dbReference type="EMBL" id="NRRL01000014">
    <property type="protein sequence ID" value="MBK1667934.1"/>
    <property type="molecule type" value="Genomic_DNA"/>
</dbReference>
<name>A0ABS1DCJ1_9PROT</name>
<reference evidence="3 4" key="1">
    <citation type="journal article" date="2020" name="Microorganisms">
        <title>Osmotic Adaptation and Compatible Solute Biosynthesis of Phototrophic Bacteria as Revealed from Genome Analyses.</title>
        <authorList>
            <person name="Imhoff J.F."/>
            <person name="Rahn T."/>
            <person name="Kunzel S."/>
            <person name="Keller A."/>
            <person name="Neulinger S.C."/>
        </authorList>
    </citation>
    <scope>NUCLEOTIDE SEQUENCE [LARGE SCALE GENOMIC DNA]</scope>
    <source>
        <strain evidence="3 4">DSM 9895</strain>
    </source>
</reference>
<feature type="transmembrane region" description="Helical" evidence="2">
    <location>
        <begin position="257"/>
        <end position="277"/>
    </location>
</feature>
<comment type="caution">
    <text evidence="3">The sequence shown here is derived from an EMBL/GenBank/DDBJ whole genome shotgun (WGS) entry which is preliminary data.</text>
</comment>
<dbReference type="RefSeq" id="WP_200340100.1">
    <property type="nucleotide sequence ID" value="NZ_NRRL01000014.1"/>
</dbReference>
<dbReference type="PANTHER" id="PTHR30188">
    <property type="entry name" value="ABC TRANSPORTER PERMEASE PROTEIN-RELATED"/>
    <property type="match status" value="1"/>
</dbReference>
<proteinExistence type="inferred from homology"/>
<comment type="subcellular location">
    <subcellularLocation>
        <location evidence="2">Cell inner membrane</location>
        <topology evidence="2">Multi-pass membrane protein</topology>
    </subcellularLocation>
</comment>
<dbReference type="Proteomes" id="UP001296873">
    <property type="component" value="Unassembled WGS sequence"/>
</dbReference>
<keyword evidence="2" id="KW-0812">Transmembrane</keyword>
<keyword evidence="2" id="KW-1133">Transmembrane helix</keyword>
<keyword evidence="4" id="KW-1185">Reference proteome</keyword>
<gene>
    <name evidence="3" type="ORF">CKO28_07780</name>
</gene>
<evidence type="ECO:0000313" key="4">
    <source>
        <dbReference type="Proteomes" id="UP001296873"/>
    </source>
</evidence>
<evidence type="ECO:0000313" key="3">
    <source>
        <dbReference type="EMBL" id="MBK1667934.1"/>
    </source>
</evidence>
<accession>A0ABS1DCJ1</accession>
<dbReference type="NCBIfam" id="TIGR00056">
    <property type="entry name" value="MlaE family lipid ABC transporter permease subunit"/>
    <property type="match status" value="1"/>
</dbReference>
<dbReference type="PANTHER" id="PTHR30188:SF3">
    <property type="entry name" value="ABC TRANSPORTER PERMEASE"/>
    <property type="match status" value="1"/>
</dbReference>
<dbReference type="InterPro" id="IPR003453">
    <property type="entry name" value="ABC_MlaE_roteobac"/>
</dbReference>
<dbReference type="Pfam" id="PF02405">
    <property type="entry name" value="MlaE"/>
    <property type="match status" value="1"/>
</dbReference>
<keyword evidence="2" id="KW-0997">Cell inner membrane</keyword>
<feature type="transmembrane region" description="Helical" evidence="2">
    <location>
        <begin position="170"/>
        <end position="191"/>
    </location>
</feature>
<comment type="similarity">
    <text evidence="2">Belongs to the MlaE permease family.</text>
</comment>
<dbReference type="SUPFAM" id="SSF52091">
    <property type="entry name" value="SpoIIaa-like"/>
    <property type="match status" value="1"/>
</dbReference>
<dbReference type="InterPro" id="IPR036513">
    <property type="entry name" value="STAS_dom_sf"/>
</dbReference>
<organism evidence="3 4">
    <name type="scientific">Rhodovibrio sodomensis</name>
    <dbReference type="NCBI Taxonomy" id="1088"/>
    <lineage>
        <taxon>Bacteria</taxon>
        <taxon>Pseudomonadati</taxon>
        <taxon>Pseudomonadota</taxon>
        <taxon>Alphaproteobacteria</taxon>
        <taxon>Rhodospirillales</taxon>
        <taxon>Rhodovibrionaceae</taxon>
        <taxon>Rhodovibrio</taxon>
    </lineage>
</organism>
<feature type="transmembrane region" description="Helical" evidence="2">
    <location>
        <begin position="313"/>
        <end position="336"/>
    </location>
</feature>
<evidence type="ECO:0000256" key="1">
    <source>
        <dbReference type="ARBA" id="ARBA00003787"/>
    </source>
</evidence>